<dbReference type="InterPro" id="IPR004181">
    <property type="entry name" value="Znf_MIZ"/>
</dbReference>
<keyword evidence="3" id="KW-0862">Zinc</keyword>
<keyword evidence="1" id="KW-0479">Metal-binding</keyword>
<dbReference type="InterPro" id="IPR013083">
    <property type="entry name" value="Znf_RING/FYVE/PHD"/>
</dbReference>
<feature type="domain" description="SP-RING-type" evidence="6">
    <location>
        <begin position="842"/>
        <end position="932"/>
    </location>
</feature>
<feature type="compositionally biased region" description="Basic residues" evidence="5">
    <location>
        <begin position="57"/>
        <end position="67"/>
    </location>
</feature>
<feature type="region of interest" description="Disordered" evidence="5">
    <location>
        <begin position="186"/>
        <end position="221"/>
    </location>
</feature>
<proteinExistence type="predicted"/>
<feature type="region of interest" description="Disordered" evidence="5">
    <location>
        <begin position="588"/>
        <end position="637"/>
    </location>
</feature>
<sequence>MAAQENTANNAMLRTLNSALGNLGGRQKSWMASSNAAQSLPAPSELTVKTAPSTTRGRGRPRGRPRKYPATQSRPQPQPPTVEHSIEPQVDPQPPSNPTSPQLANVLTNHDQAHLQLSTITVFPSPTPSEENTHNPQSASLYRGDGTTNVDFMQLDSDMAQSFVTLSDAGLRRRKPPEEAVAHILKRRRGAEGGQEHPATTASAYAQSPLTRSQSTNSSRPIPVPQHLVLNMHLEPLQTRSPSIGQSPNSPMLSPQCAPVSEAIRNAPQACMPSSRRTSSSAGVQNPSNIPTGMDAQNFPQPAWQTTQHCLHLLDALAQSPDAASFCALDASRIAVLRTAAQAQDWAYLSMHQLYCLLDFNPSLLSAQITRHPNLNSAVHVLSNVLELNRNLSPLVLQFCSNFPCHLEDIRTHWSVDFAQRERMFVSFITSSSNYVQLKRNCEARRFPPLAGEMLLQLGVTSETFQRILFTAVLRALWQHVPQRPPQYEAQAVDIFKQNQALHSQKLTRAGYDAHQINMDNQLALQLWGPRLRAVVEELELAANAPHLGGPTSHLQLNPRYNVNATDMASRGHNSQQMRAARVVQVPTSRVPPPRVQPALSSHSLQSHAPLQPSRQAVPLLPPPGVTQPQQRQPNPTRFSLHQAHLRSPTLKALSADKQPLYQYVQGFVKPPQRLINVGRAVEKWTFNLDAEMIMNVPATLPGLAGDVAERLVDTNSKTIRLRCIKWAPNLQCPDDHLWTTTDTSWIPHSYFIFNGVPLTQRKKVHHGKDLPIDVTNLIQEGENVLEMTVISEDKAYLNYLVAFEYLGITSHEIVKRNCLEKKRLPAGQILSDMKSKLRSNDDDEIAIVESNLTINLFDPFSASKMCDIPVRSTACRHPDCFDLETYLQTRRRKGDASMPDLWRCPICNSDARPGHLIVDGFLQEVKQELDARGLSKTRAIVVQQDGTWKPKTEVREGVSDDPPSPRRKSVPAPSEVIDLCD</sequence>
<dbReference type="PANTHER" id="PTHR10782">
    <property type="entry name" value="ZINC FINGER MIZ DOMAIN-CONTAINING PROTEIN"/>
    <property type="match status" value="1"/>
</dbReference>
<evidence type="ECO:0000259" key="6">
    <source>
        <dbReference type="PROSITE" id="PS51044"/>
    </source>
</evidence>
<evidence type="ECO:0000256" key="3">
    <source>
        <dbReference type="ARBA" id="ARBA00022833"/>
    </source>
</evidence>
<feature type="compositionally biased region" description="Low complexity" evidence="5">
    <location>
        <begin position="627"/>
        <end position="637"/>
    </location>
</feature>
<evidence type="ECO:0000256" key="1">
    <source>
        <dbReference type="ARBA" id="ARBA00022723"/>
    </source>
</evidence>
<dbReference type="CDD" id="cd16650">
    <property type="entry name" value="SP-RING_PIAS-like"/>
    <property type="match status" value="1"/>
</dbReference>
<dbReference type="AlphaFoldDB" id="A0A7U2I776"/>
<dbReference type="PANTHER" id="PTHR10782:SF4">
    <property type="entry name" value="TONALLI, ISOFORM E"/>
    <property type="match status" value="1"/>
</dbReference>
<name>A0A7U2I776_PHANO</name>
<feature type="compositionally biased region" description="Polar residues" evidence="5">
    <location>
        <begin position="198"/>
        <end position="220"/>
    </location>
</feature>
<dbReference type="RefSeq" id="XP_001801541.1">
    <property type="nucleotide sequence ID" value="XM_001801489.1"/>
</dbReference>
<feature type="region of interest" description="Disordered" evidence="5">
    <location>
        <begin position="268"/>
        <end position="288"/>
    </location>
</feature>
<dbReference type="OrthoDB" id="27975at2759"/>
<dbReference type="Proteomes" id="UP000663193">
    <property type="component" value="Chromosome 14"/>
</dbReference>
<keyword evidence="8" id="KW-1185">Reference proteome</keyword>
<feature type="region of interest" description="Disordered" evidence="5">
    <location>
        <begin position="122"/>
        <end position="143"/>
    </location>
</feature>
<protein>
    <recommendedName>
        <fullName evidence="6">SP-RING-type domain-containing protein</fullName>
    </recommendedName>
</protein>
<feature type="region of interest" description="Disordered" evidence="5">
    <location>
        <begin position="22"/>
        <end position="103"/>
    </location>
</feature>
<accession>A0A7U2I776</accession>
<evidence type="ECO:0000313" key="7">
    <source>
        <dbReference type="EMBL" id="QRD02542.1"/>
    </source>
</evidence>
<evidence type="ECO:0000256" key="4">
    <source>
        <dbReference type="PROSITE-ProRule" id="PRU00452"/>
    </source>
</evidence>
<reference evidence="8" key="1">
    <citation type="journal article" date="2021" name="BMC Genomics">
        <title>Chromosome-level genome assembly and manually-curated proteome of model necrotroph Parastagonospora nodorum Sn15 reveals a genome-wide trove of candidate effector homologs, and redundancy of virulence-related functions within an accessory chromosome.</title>
        <authorList>
            <person name="Bertazzoni S."/>
            <person name="Jones D.A.B."/>
            <person name="Phan H.T."/>
            <person name="Tan K.-C."/>
            <person name="Hane J.K."/>
        </authorList>
    </citation>
    <scope>NUCLEOTIDE SEQUENCE [LARGE SCALE GENOMIC DNA]</scope>
    <source>
        <strain evidence="8">SN15 / ATCC MYA-4574 / FGSC 10173)</strain>
    </source>
</reference>
<evidence type="ECO:0000313" key="8">
    <source>
        <dbReference type="Proteomes" id="UP000663193"/>
    </source>
</evidence>
<keyword evidence="2 4" id="KW-0863">Zinc-finger</keyword>
<evidence type="ECO:0000256" key="2">
    <source>
        <dbReference type="ARBA" id="ARBA00022771"/>
    </source>
</evidence>
<feature type="region of interest" description="Disordered" evidence="5">
    <location>
        <begin position="948"/>
        <end position="982"/>
    </location>
</feature>
<dbReference type="KEGG" id="pno:SNOG_11296"/>
<dbReference type="GO" id="GO:0008270">
    <property type="term" value="F:zinc ion binding"/>
    <property type="evidence" value="ECO:0007669"/>
    <property type="project" value="UniProtKB-KW"/>
</dbReference>
<dbReference type="OMA" id="DNWRCPI"/>
<dbReference type="Gene3D" id="3.30.40.10">
    <property type="entry name" value="Zinc/RING finger domain, C3HC4 (zinc finger)"/>
    <property type="match status" value="1"/>
</dbReference>
<organism evidence="7 8">
    <name type="scientific">Phaeosphaeria nodorum (strain SN15 / ATCC MYA-4574 / FGSC 10173)</name>
    <name type="common">Glume blotch fungus</name>
    <name type="synonym">Parastagonospora nodorum</name>
    <dbReference type="NCBI Taxonomy" id="321614"/>
    <lineage>
        <taxon>Eukaryota</taxon>
        <taxon>Fungi</taxon>
        <taxon>Dikarya</taxon>
        <taxon>Ascomycota</taxon>
        <taxon>Pezizomycotina</taxon>
        <taxon>Dothideomycetes</taxon>
        <taxon>Pleosporomycetidae</taxon>
        <taxon>Pleosporales</taxon>
        <taxon>Pleosporineae</taxon>
        <taxon>Phaeosphaeriaceae</taxon>
        <taxon>Parastagonospora</taxon>
    </lineage>
</organism>
<dbReference type="PROSITE" id="PS51044">
    <property type="entry name" value="ZF_SP_RING"/>
    <property type="match status" value="1"/>
</dbReference>
<dbReference type="EMBL" id="CP069036">
    <property type="protein sequence ID" value="QRD02542.1"/>
    <property type="molecule type" value="Genomic_DNA"/>
</dbReference>
<dbReference type="VEuPathDB" id="FungiDB:JI435_112960"/>
<gene>
    <name evidence="7" type="ORF">JI435_112960</name>
</gene>
<evidence type="ECO:0000256" key="5">
    <source>
        <dbReference type="SAM" id="MobiDB-lite"/>
    </source>
</evidence>
<feature type="compositionally biased region" description="Polar residues" evidence="5">
    <location>
        <begin position="599"/>
        <end position="615"/>
    </location>
</feature>
<feature type="compositionally biased region" description="Polar residues" evidence="5">
    <location>
        <begin position="275"/>
        <end position="288"/>
    </location>
</feature>
<dbReference type="Pfam" id="PF02891">
    <property type="entry name" value="zf-MIZ"/>
    <property type="match status" value="1"/>
</dbReference>
<feature type="compositionally biased region" description="Basic and acidic residues" evidence="5">
    <location>
        <begin position="949"/>
        <end position="959"/>
    </location>
</feature>